<gene>
    <name evidence="3" type="ORF">BJ878DRAFT_30916</name>
</gene>
<dbReference type="EMBL" id="MU253859">
    <property type="protein sequence ID" value="KAG9245204.1"/>
    <property type="molecule type" value="Genomic_DNA"/>
</dbReference>
<feature type="region of interest" description="Disordered" evidence="2">
    <location>
        <begin position="111"/>
        <end position="166"/>
    </location>
</feature>
<accession>A0A9P8CFI9</accession>
<feature type="compositionally biased region" description="Low complexity" evidence="2">
    <location>
        <begin position="124"/>
        <end position="135"/>
    </location>
</feature>
<feature type="coiled-coil region" evidence="1">
    <location>
        <begin position="198"/>
        <end position="225"/>
    </location>
</feature>
<evidence type="ECO:0000256" key="2">
    <source>
        <dbReference type="SAM" id="MobiDB-lite"/>
    </source>
</evidence>
<feature type="compositionally biased region" description="Basic residues" evidence="2">
    <location>
        <begin position="144"/>
        <end position="155"/>
    </location>
</feature>
<keyword evidence="4" id="KW-1185">Reference proteome</keyword>
<dbReference type="Proteomes" id="UP000887226">
    <property type="component" value="Unassembled WGS sequence"/>
</dbReference>
<dbReference type="AlphaFoldDB" id="A0A9P8CFI9"/>
<keyword evidence="1" id="KW-0175">Coiled coil</keyword>
<evidence type="ECO:0000313" key="3">
    <source>
        <dbReference type="EMBL" id="KAG9245204.1"/>
    </source>
</evidence>
<feature type="compositionally biased region" description="Basic and acidic residues" evidence="2">
    <location>
        <begin position="156"/>
        <end position="166"/>
    </location>
</feature>
<comment type="caution">
    <text evidence="3">The sequence shown here is derived from an EMBL/GenBank/DDBJ whole genome shotgun (WGS) entry which is preliminary data.</text>
</comment>
<sequence>MSINWATIDPENRLYKGKSLYRWEVSPGLEHHCGTCATPLHNARAKTSCLGLHVEPCYRFHQQLHFLGKSHECFGCNKSDEMHHNRHKEILRIIRKFTELDSPENLHPTLNSSLLCGNRRRSDTQSSITDTSSETTLEDGSGKHMTRSQRKKEKKSKINDNKRRNMEVFPREDTDFVSEAIHLKIHESKGAWQGTYDYEKTAHILEKLVEEVKEAEDRTEDFDISTLSIKDAHEMTPRQRRNKTKLSTPAKHDTYGGGSRKYMYNRDTFFDVYDCVDPEIFVRLGVKIVSPAHNSSARKELVTKLVAAIKDDLQVIAQENKEAIVREEGFWRWAGKSAWHNIMEVRKTIDWATGQKIDPSIHRPHSDVSDMPVFDDAGVAPDITETGLRGLAVQPPSTEPLVLPEESDMSTEEVVSPTFKSMTKLKPVKEGKAPADDDGFEVVTKTKGKKTAAPAKVIRPTKNFSARKTLVKNERIAKAENHDADVSTVAMASKIAPKPGTADETDFTNTAYLGGKRRVFAARH</sequence>
<protein>
    <submittedName>
        <fullName evidence="3">Uncharacterized protein</fullName>
    </submittedName>
</protein>
<feature type="region of interest" description="Disordered" evidence="2">
    <location>
        <begin position="390"/>
        <end position="418"/>
    </location>
</feature>
<reference evidence="3" key="1">
    <citation type="journal article" date="2021" name="IMA Fungus">
        <title>Genomic characterization of three marine fungi, including Emericellopsis atlantica sp. nov. with signatures of a generalist lifestyle and marine biomass degradation.</title>
        <authorList>
            <person name="Hagestad O.C."/>
            <person name="Hou L."/>
            <person name="Andersen J.H."/>
            <person name="Hansen E.H."/>
            <person name="Altermark B."/>
            <person name="Li C."/>
            <person name="Kuhnert E."/>
            <person name="Cox R.J."/>
            <person name="Crous P.W."/>
            <person name="Spatafora J.W."/>
            <person name="Lail K."/>
            <person name="Amirebrahimi M."/>
            <person name="Lipzen A."/>
            <person name="Pangilinan J."/>
            <person name="Andreopoulos W."/>
            <person name="Hayes R.D."/>
            <person name="Ng V."/>
            <person name="Grigoriev I.V."/>
            <person name="Jackson S.A."/>
            <person name="Sutton T.D.S."/>
            <person name="Dobson A.D.W."/>
            <person name="Rama T."/>
        </authorList>
    </citation>
    <scope>NUCLEOTIDE SEQUENCE</scope>
    <source>
        <strain evidence="3">TRa3180A</strain>
    </source>
</reference>
<evidence type="ECO:0000256" key="1">
    <source>
        <dbReference type="SAM" id="Coils"/>
    </source>
</evidence>
<evidence type="ECO:0000313" key="4">
    <source>
        <dbReference type="Proteomes" id="UP000887226"/>
    </source>
</evidence>
<organism evidence="3 4">
    <name type="scientific">Calycina marina</name>
    <dbReference type="NCBI Taxonomy" id="1763456"/>
    <lineage>
        <taxon>Eukaryota</taxon>
        <taxon>Fungi</taxon>
        <taxon>Dikarya</taxon>
        <taxon>Ascomycota</taxon>
        <taxon>Pezizomycotina</taxon>
        <taxon>Leotiomycetes</taxon>
        <taxon>Helotiales</taxon>
        <taxon>Pezizellaceae</taxon>
        <taxon>Calycina</taxon>
    </lineage>
</organism>
<name>A0A9P8CFI9_9HELO</name>
<dbReference type="OrthoDB" id="3642840at2759"/>
<proteinExistence type="predicted"/>